<feature type="transmembrane region" description="Helical" evidence="1">
    <location>
        <begin position="117"/>
        <end position="134"/>
    </location>
</feature>
<protein>
    <recommendedName>
        <fullName evidence="4">ABC-2 transporter permease</fullName>
    </recommendedName>
</protein>
<feature type="transmembrane region" description="Helical" evidence="1">
    <location>
        <begin position="81"/>
        <end position="105"/>
    </location>
</feature>
<gene>
    <name evidence="2" type="ORF">T1815_16771</name>
</gene>
<evidence type="ECO:0008006" key="4">
    <source>
        <dbReference type="Google" id="ProtNLM"/>
    </source>
</evidence>
<keyword evidence="1" id="KW-0812">Transmembrane</keyword>
<accession>A0A0M6WL93</accession>
<feature type="transmembrane region" description="Helical" evidence="1">
    <location>
        <begin position="141"/>
        <end position="165"/>
    </location>
</feature>
<organism evidence="2 3">
    <name type="scientific">Agathobacter rectalis</name>
    <dbReference type="NCBI Taxonomy" id="39491"/>
    <lineage>
        <taxon>Bacteria</taxon>
        <taxon>Bacillati</taxon>
        <taxon>Bacillota</taxon>
        <taxon>Clostridia</taxon>
        <taxon>Lachnospirales</taxon>
        <taxon>Lachnospiraceae</taxon>
        <taxon>Agathobacter</taxon>
    </lineage>
</organism>
<dbReference type="EMBL" id="CVRQ01000020">
    <property type="protein sequence ID" value="CRL37848.1"/>
    <property type="molecule type" value="Genomic_DNA"/>
</dbReference>
<name>A0A0M6WL93_9FIRM</name>
<feature type="transmembrane region" description="Helical" evidence="1">
    <location>
        <begin position="44"/>
        <end position="61"/>
    </location>
</feature>
<keyword evidence="1" id="KW-1133">Transmembrane helix</keyword>
<evidence type="ECO:0000313" key="3">
    <source>
        <dbReference type="Proteomes" id="UP000049472"/>
    </source>
</evidence>
<dbReference type="AlphaFoldDB" id="A0A0M6WL93"/>
<keyword evidence="1" id="KW-0472">Membrane</keyword>
<proteinExistence type="predicted"/>
<feature type="transmembrane region" description="Helical" evidence="1">
    <location>
        <begin position="177"/>
        <end position="203"/>
    </location>
</feature>
<dbReference type="RefSeq" id="WP_055061848.1">
    <property type="nucleotide sequence ID" value="NZ_CVRQ01000020.1"/>
</dbReference>
<evidence type="ECO:0000256" key="1">
    <source>
        <dbReference type="SAM" id="Phobius"/>
    </source>
</evidence>
<evidence type="ECO:0000313" key="2">
    <source>
        <dbReference type="EMBL" id="CRL37848.1"/>
    </source>
</evidence>
<reference evidence="3" key="1">
    <citation type="submission" date="2015-05" db="EMBL/GenBank/DDBJ databases">
        <authorList>
            <consortium name="Pathogen Informatics"/>
        </authorList>
    </citation>
    <scope>NUCLEOTIDE SEQUENCE [LARGE SCALE GENOMIC DNA]</scope>
    <source>
        <strain evidence="3">T1-815</strain>
    </source>
</reference>
<dbReference type="Proteomes" id="UP000049472">
    <property type="component" value="Unassembled WGS sequence"/>
</dbReference>
<feature type="transmembrane region" description="Helical" evidence="1">
    <location>
        <begin position="20"/>
        <end position="38"/>
    </location>
</feature>
<keyword evidence="3" id="KW-1185">Reference proteome</keyword>
<sequence>MLKDIKLGFKLLRYGYKLKLNVIMFVFFAVIGIASDIMSKGTSIIGGVYFMMCGMFTFQLIMSMDVSELIQSTSLKKKLQIYIPVMSSTVINLVVFTFLVIERVILIQNSVADKKQLIFTLFTLDVELLTVYLYTSICYKYYVLGFIVFMVLFMGVFTAFSGAAFVPVSNAVFKLGLPVVALLGYIAIFAGGALEILIGELLYKKPLSEFAFRGFFRDAK</sequence>